<dbReference type="PANTHER" id="PTHR43685">
    <property type="entry name" value="GLYCOSYLTRANSFERASE"/>
    <property type="match status" value="1"/>
</dbReference>
<evidence type="ECO:0000313" key="4">
    <source>
        <dbReference type="Proteomes" id="UP000778797"/>
    </source>
</evidence>
<proteinExistence type="predicted"/>
<keyword evidence="1" id="KW-1133">Transmembrane helix</keyword>
<dbReference type="Pfam" id="PF00535">
    <property type="entry name" value="Glycos_transf_2"/>
    <property type="match status" value="1"/>
</dbReference>
<sequence length="411" mass="47792">MPKSVLEHLQGDATYKSEIAKSYDLAWQAIHKGYISDANTIQTISPIPLHDEYVFIRKNFSSVWVFYVLLIRIFSFKKPFKEFRNWFITRSTNRFRYIEDTIVHDGWEQFQSQLIAESPKVSVVIPTLNRYHYLKDVLKDFEKQDYTNFEIIVVDQSEPFNSGFYDEFKLNINVIKQAEKALWLARNTAIRNASGKFIALSEDDVRIESDWISKHLKCIDFFKADISAGVFYPEGQNLPKARSFFMMASQFATGNAMLYKSVFKEIGLFDRQFEKQRMGDGEFGLRAYLNGFKSISNPEASCIDVKADVGGLREMGSWDAFRTKKWFAPRPIPSVLYFFRKYFGNKAAKYALMRTVPLSIMPYQFKKNKAMLIIGALVSILILPIVIVQVLKSWRMSNIKLREGELIERLN</sequence>
<comment type="caution">
    <text evidence="3">The sequence shown here is derived from an EMBL/GenBank/DDBJ whole genome shotgun (WGS) entry which is preliminary data.</text>
</comment>
<dbReference type="InterPro" id="IPR001173">
    <property type="entry name" value="Glyco_trans_2-like"/>
</dbReference>
<dbReference type="EMBL" id="JAFMPT010000012">
    <property type="protein sequence ID" value="MCC1484886.1"/>
    <property type="molecule type" value="Genomic_DNA"/>
</dbReference>
<feature type="transmembrane region" description="Helical" evidence="1">
    <location>
        <begin position="370"/>
        <end position="391"/>
    </location>
</feature>
<evidence type="ECO:0000259" key="2">
    <source>
        <dbReference type="Pfam" id="PF00535"/>
    </source>
</evidence>
<protein>
    <submittedName>
        <fullName evidence="3">Glycosyltransferase family 2 protein</fullName>
    </submittedName>
</protein>
<dbReference type="InterPro" id="IPR050834">
    <property type="entry name" value="Glycosyltransf_2"/>
</dbReference>
<evidence type="ECO:0000313" key="3">
    <source>
        <dbReference type="EMBL" id="MCC1484886.1"/>
    </source>
</evidence>
<feature type="domain" description="Glycosyltransferase 2-like" evidence="2">
    <location>
        <begin position="122"/>
        <end position="241"/>
    </location>
</feature>
<keyword evidence="1" id="KW-0472">Membrane</keyword>
<dbReference type="CDD" id="cd00761">
    <property type="entry name" value="Glyco_tranf_GTA_type"/>
    <property type="match status" value="1"/>
</dbReference>
<organism evidence="3 4">
    <name type="scientific">Winogradskyella immobilis</name>
    <dbReference type="NCBI Taxonomy" id="2816852"/>
    <lineage>
        <taxon>Bacteria</taxon>
        <taxon>Pseudomonadati</taxon>
        <taxon>Bacteroidota</taxon>
        <taxon>Flavobacteriia</taxon>
        <taxon>Flavobacteriales</taxon>
        <taxon>Flavobacteriaceae</taxon>
        <taxon>Winogradskyella</taxon>
    </lineage>
</organism>
<keyword evidence="4" id="KW-1185">Reference proteome</keyword>
<dbReference type="Proteomes" id="UP000778797">
    <property type="component" value="Unassembled WGS sequence"/>
</dbReference>
<dbReference type="SUPFAM" id="SSF53448">
    <property type="entry name" value="Nucleotide-diphospho-sugar transferases"/>
    <property type="match status" value="1"/>
</dbReference>
<reference evidence="4" key="2">
    <citation type="submission" date="2023-07" db="EMBL/GenBank/DDBJ databases">
        <title>Genome of Winogradskyella sp. E313.</title>
        <authorList>
            <person name="Zhou Y."/>
        </authorList>
    </citation>
    <scope>NUCLEOTIDE SEQUENCE [LARGE SCALE GENOMIC DNA]</scope>
    <source>
        <strain evidence="4">E313</strain>
    </source>
</reference>
<evidence type="ECO:0000256" key="1">
    <source>
        <dbReference type="SAM" id="Phobius"/>
    </source>
</evidence>
<reference evidence="4" key="1">
    <citation type="submission" date="2021-03" db="EMBL/GenBank/DDBJ databases">
        <title>Genome of Cognatishimia sp. F0-27.</title>
        <authorList>
            <person name="Ping X."/>
        </authorList>
    </citation>
    <scope>NUCLEOTIDE SEQUENCE [LARGE SCALE GENOMIC DNA]</scope>
    <source>
        <strain evidence="4">E313</strain>
    </source>
</reference>
<dbReference type="Gene3D" id="3.90.550.10">
    <property type="entry name" value="Spore Coat Polysaccharide Biosynthesis Protein SpsA, Chain A"/>
    <property type="match status" value="1"/>
</dbReference>
<dbReference type="InterPro" id="IPR029044">
    <property type="entry name" value="Nucleotide-diphossugar_trans"/>
</dbReference>
<keyword evidence="1" id="KW-0812">Transmembrane</keyword>
<name>A0ABS8EPT1_9FLAO</name>
<gene>
    <name evidence="3" type="ORF">J1C55_09815</name>
</gene>
<accession>A0ABS8EPT1</accession>
<dbReference type="PANTHER" id="PTHR43685:SF2">
    <property type="entry name" value="GLYCOSYLTRANSFERASE 2-LIKE DOMAIN-CONTAINING PROTEIN"/>
    <property type="match status" value="1"/>
</dbReference>